<evidence type="ECO:0000259" key="6">
    <source>
        <dbReference type="PROSITE" id="PS52004"/>
    </source>
</evidence>
<dbReference type="InterPro" id="IPR018201">
    <property type="entry name" value="Ketoacyl_synth_AS"/>
</dbReference>
<keyword evidence="8" id="KW-1185">Reference proteome</keyword>
<dbReference type="Pfam" id="PF00109">
    <property type="entry name" value="ketoacyl-synt"/>
    <property type="match status" value="1"/>
</dbReference>
<dbReference type="GO" id="GO:0004315">
    <property type="term" value="F:3-oxoacyl-[acyl-carrier-protein] synthase activity"/>
    <property type="evidence" value="ECO:0007669"/>
    <property type="project" value="InterPro"/>
</dbReference>
<name>A0A9W9MGJ9_9EURO</name>
<dbReference type="PANTHER" id="PTHR43775">
    <property type="entry name" value="FATTY ACID SYNTHASE"/>
    <property type="match status" value="1"/>
</dbReference>
<evidence type="ECO:0000256" key="2">
    <source>
        <dbReference type="ARBA" id="ARBA00022553"/>
    </source>
</evidence>
<feature type="compositionally biased region" description="Low complexity" evidence="5">
    <location>
        <begin position="501"/>
        <end position="510"/>
    </location>
</feature>
<dbReference type="Pfam" id="PF00668">
    <property type="entry name" value="Condensation"/>
    <property type="match status" value="2"/>
</dbReference>
<dbReference type="PROSITE" id="PS00606">
    <property type="entry name" value="KS3_1"/>
    <property type="match status" value="1"/>
</dbReference>
<dbReference type="InterPro" id="IPR020841">
    <property type="entry name" value="PKS_Beta-ketoAc_synthase_dom"/>
</dbReference>
<dbReference type="AlphaFoldDB" id="A0A9W9MGJ9"/>
<dbReference type="GO" id="GO:0004312">
    <property type="term" value="F:fatty acid synthase activity"/>
    <property type="evidence" value="ECO:0007669"/>
    <property type="project" value="TreeGrafter"/>
</dbReference>
<feature type="domain" description="Ketosynthase family 3 (KS3)" evidence="6">
    <location>
        <begin position="2"/>
        <end position="437"/>
    </location>
</feature>
<comment type="caution">
    <text evidence="7">The sequence shown here is derived from an EMBL/GenBank/DDBJ whole genome shotgun (WGS) entry which is preliminary data.</text>
</comment>
<reference evidence="7" key="1">
    <citation type="submission" date="2022-11" db="EMBL/GenBank/DDBJ databases">
        <authorList>
            <person name="Petersen C."/>
        </authorList>
    </citation>
    <scope>NUCLEOTIDE SEQUENCE</scope>
    <source>
        <strain evidence="7">IBT 20477</strain>
    </source>
</reference>
<comment type="similarity">
    <text evidence="4">Belongs to the thiolase-like superfamily. Beta-ketoacyl-ACP synthases family.</text>
</comment>
<organism evidence="7 8">
    <name type="scientific">Penicillium cf. viridicatum</name>
    <dbReference type="NCBI Taxonomy" id="2972119"/>
    <lineage>
        <taxon>Eukaryota</taxon>
        <taxon>Fungi</taxon>
        <taxon>Dikarya</taxon>
        <taxon>Ascomycota</taxon>
        <taxon>Pezizomycotina</taxon>
        <taxon>Eurotiomycetes</taxon>
        <taxon>Eurotiomycetidae</taxon>
        <taxon>Eurotiales</taxon>
        <taxon>Aspergillaceae</taxon>
        <taxon>Penicillium</taxon>
    </lineage>
</organism>
<sequence>MPEPIAIIGTACRFPGGCDSPSKLWELLRNPSDISKKVPLDRFNVDHFYHPEATHHGTTNAIKSYFLEENIAQFDAQFFNIQPMESDAVDPQQRLLLENVYDSLCTAGLPMENLRGSSTAVYIGMMCDDWPTMVASDVETLSTYTATGLARSIVSNRISYVFDWHGPSMTIDTACSSSLIAVHQAVQTLRSGESSSSLAVAAGTNLILSPTMHVTETNLRMLSPNGRCAMWDRAADGYARGEGVAAVVMKTLSQALADGDHIECIIRETGVNQDGRTTGLTMPSNTAQTALIRDTYRRAGLDINEPRDRPQYFNAHGTGTQAGDPQGAEAVSTALFPNDTNIDTELFVGSIKTVIGHTEGSAGLASLIGSTLAMKHGIIPPNLHFSQLSEKVAPFYKHLNIPTEPVSWPKLASGQVKRASINSFEIEVDIPVLKILGGSSISDLLQLAVSKIPASITCAEEPQSHDDTPSSSPPPPEKPMFSRAISETPSDFASSYSPLQTPSESETSSIELLTPDVPLECKQLGGTDRSTLSQRDLVIQSSRLMSEPMSFGQARFWFLHHFLKDKTPFNFSTSARLTGPLRVAAFERALDTVAERHEGLRTRYHCYALTISDNVHYFLIGCHHIALDGQSMHMLFLELDNVYNGKALPQLVDASQYREFAARQKEDYETGLLQADIDFFRHIVRESPSAIEPFSFSHHSKRKILDNYRHHRASTRLEAGLASKVKQIARKLDSTNFHFYLTILQALVFRLLPERDEFFVGIADSNRVDKDEWIKIPSTRSGAS</sequence>
<accession>A0A9W9MGJ9</accession>
<dbReference type="Gene3D" id="3.40.47.10">
    <property type="match status" value="1"/>
</dbReference>
<dbReference type="PROSITE" id="PS52004">
    <property type="entry name" value="KS3_2"/>
    <property type="match status" value="1"/>
</dbReference>
<dbReference type="InterPro" id="IPR014030">
    <property type="entry name" value="Ketoacyl_synth_N"/>
</dbReference>
<reference evidence="7" key="2">
    <citation type="journal article" date="2023" name="IMA Fungus">
        <title>Comparative genomic study of the Penicillium genus elucidates a diverse pangenome and 15 lateral gene transfer events.</title>
        <authorList>
            <person name="Petersen C."/>
            <person name="Sorensen T."/>
            <person name="Nielsen M.R."/>
            <person name="Sondergaard T.E."/>
            <person name="Sorensen J.L."/>
            <person name="Fitzpatrick D.A."/>
            <person name="Frisvad J.C."/>
            <person name="Nielsen K.L."/>
        </authorList>
    </citation>
    <scope>NUCLEOTIDE SEQUENCE</scope>
    <source>
        <strain evidence="7">IBT 20477</strain>
    </source>
</reference>
<feature type="region of interest" description="Disordered" evidence="5">
    <location>
        <begin position="459"/>
        <end position="510"/>
    </location>
</feature>
<keyword evidence="1" id="KW-0596">Phosphopantetheine</keyword>
<dbReference type="Pfam" id="PF02801">
    <property type="entry name" value="Ketoacyl-synt_C"/>
    <property type="match status" value="1"/>
</dbReference>
<evidence type="ECO:0000256" key="1">
    <source>
        <dbReference type="ARBA" id="ARBA00022450"/>
    </source>
</evidence>
<dbReference type="SUPFAM" id="SSF53901">
    <property type="entry name" value="Thiolase-like"/>
    <property type="match status" value="1"/>
</dbReference>
<dbReference type="InterPro" id="IPR050091">
    <property type="entry name" value="PKS_NRPS_Biosynth_Enz"/>
</dbReference>
<evidence type="ECO:0000313" key="7">
    <source>
        <dbReference type="EMBL" id="KAJ5200877.1"/>
    </source>
</evidence>
<dbReference type="GO" id="GO:0044550">
    <property type="term" value="P:secondary metabolite biosynthetic process"/>
    <property type="evidence" value="ECO:0007669"/>
    <property type="project" value="TreeGrafter"/>
</dbReference>
<evidence type="ECO:0000313" key="8">
    <source>
        <dbReference type="Proteomes" id="UP001150942"/>
    </source>
</evidence>
<dbReference type="Gene3D" id="3.30.559.30">
    <property type="entry name" value="Nonribosomal peptide synthetase, condensation domain"/>
    <property type="match status" value="1"/>
</dbReference>
<dbReference type="InterPro" id="IPR023213">
    <property type="entry name" value="CAT-like_dom_sf"/>
</dbReference>
<dbReference type="EMBL" id="JAPQKQ010000004">
    <property type="protein sequence ID" value="KAJ5200877.1"/>
    <property type="molecule type" value="Genomic_DNA"/>
</dbReference>
<keyword evidence="3 4" id="KW-0808">Transferase</keyword>
<gene>
    <name evidence="7" type="ORF">N7449_005680</name>
</gene>
<dbReference type="Gene3D" id="3.30.559.10">
    <property type="entry name" value="Chloramphenicol acetyltransferase-like domain"/>
    <property type="match status" value="2"/>
</dbReference>
<dbReference type="OrthoDB" id="329835at2759"/>
<dbReference type="SUPFAM" id="SSF52777">
    <property type="entry name" value="CoA-dependent acyltransferases"/>
    <property type="match status" value="2"/>
</dbReference>
<evidence type="ECO:0000256" key="4">
    <source>
        <dbReference type="RuleBase" id="RU003694"/>
    </source>
</evidence>
<evidence type="ECO:0000256" key="5">
    <source>
        <dbReference type="SAM" id="MobiDB-lite"/>
    </source>
</evidence>
<dbReference type="CDD" id="cd00833">
    <property type="entry name" value="PKS"/>
    <property type="match status" value="1"/>
</dbReference>
<dbReference type="PANTHER" id="PTHR43775:SF20">
    <property type="entry name" value="HYBRID PKS-NRPS SYNTHETASE APDA"/>
    <property type="match status" value="1"/>
</dbReference>
<dbReference type="Proteomes" id="UP001150942">
    <property type="component" value="Unassembled WGS sequence"/>
</dbReference>
<dbReference type="InterPro" id="IPR014031">
    <property type="entry name" value="Ketoacyl_synth_C"/>
</dbReference>
<dbReference type="GO" id="GO:0006633">
    <property type="term" value="P:fatty acid biosynthetic process"/>
    <property type="evidence" value="ECO:0007669"/>
    <property type="project" value="InterPro"/>
</dbReference>
<dbReference type="SMART" id="SM00825">
    <property type="entry name" value="PKS_KS"/>
    <property type="match status" value="1"/>
</dbReference>
<protein>
    <recommendedName>
        <fullName evidence="6">Ketosynthase family 3 (KS3) domain-containing protein</fullName>
    </recommendedName>
</protein>
<keyword evidence="2" id="KW-0597">Phosphoprotein</keyword>
<dbReference type="InterPro" id="IPR001242">
    <property type="entry name" value="Condensation_dom"/>
</dbReference>
<feature type="compositionally biased region" description="Polar residues" evidence="5">
    <location>
        <begin position="485"/>
        <end position="500"/>
    </location>
</feature>
<evidence type="ECO:0000256" key="3">
    <source>
        <dbReference type="ARBA" id="ARBA00022679"/>
    </source>
</evidence>
<proteinExistence type="inferred from homology"/>
<dbReference type="InterPro" id="IPR016039">
    <property type="entry name" value="Thiolase-like"/>
</dbReference>